<organism evidence="2 3">
    <name type="scientific">Stephania japonica</name>
    <dbReference type="NCBI Taxonomy" id="461633"/>
    <lineage>
        <taxon>Eukaryota</taxon>
        <taxon>Viridiplantae</taxon>
        <taxon>Streptophyta</taxon>
        <taxon>Embryophyta</taxon>
        <taxon>Tracheophyta</taxon>
        <taxon>Spermatophyta</taxon>
        <taxon>Magnoliopsida</taxon>
        <taxon>Ranunculales</taxon>
        <taxon>Menispermaceae</taxon>
        <taxon>Menispermoideae</taxon>
        <taxon>Cissampelideae</taxon>
        <taxon>Stephania</taxon>
    </lineage>
</organism>
<protein>
    <submittedName>
        <fullName evidence="2">Uncharacterized protein</fullName>
    </submittedName>
</protein>
<feature type="compositionally biased region" description="Basic and acidic residues" evidence="1">
    <location>
        <begin position="17"/>
        <end position="38"/>
    </location>
</feature>
<gene>
    <name evidence="2" type="ORF">Sjap_017735</name>
</gene>
<accession>A0AAP0NKS1</accession>
<proteinExistence type="predicted"/>
<feature type="compositionally biased region" description="Polar residues" evidence="1">
    <location>
        <begin position="39"/>
        <end position="50"/>
    </location>
</feature>
<dbReference type="AlphaFoldDB" id="A0AAP0NKS1"/>
<keyword evidence="3" id="KW-1185">Reference proteome</keyword>
<evidence type="ECO:0000313" key="3">
    <source>
        <dbReference type="Proteomes" id="UP001417504"/>
    </source>
</evidence>
<evidence type="ECO:0000313" key="2">
    <source>
        <dbReference type="EMBL" id="KAK9109675.1"/>
    </source>
</evidence>
<feature type="compositionally biased region" description="Low complexity" evidence="1">
    <location>
        <begin position="58"/>
        <end position="71"/>
    </location>
</feature>
<feature type="compositionally biased region" description="Basic and acidic residues" evidence="1">
    <location>
        <begin position="1"/>
        <end position="10"/>
    </location>
</feature>
<name>A0AAP0NKS1_9MAGN</name>
<dbReference type="EMBL" id="JBBNAE010000007">
    <property type="protein sequence ID" value="KAK9109675.1"/>
    <property type="molecule type" value="Genomic_DNA"/>
</dbReference>
<dbReference type="Proteomes" id="UP001417504">
    <property type="component" value="Unassembled WGS sequence"/>
</dbReference>
<evidence type="ECO:0000256" key="1">
    <source>
        <dbReference type="SAM" id="MobiDB-lite"/>
    </source>
</evidence>
<sequence length="160" mass="17942">MNDVLKDPLKVKRKGKPRENKLKSDGKPRKSKGMRETPGEQSQKGTQPQKSKGKRKQLLNNRQQRKQGQGRAMLLGSNQKMSKGLWRGLSMARMTLKTPSSPVGGTSTMHYSACAMDIEVGDSVPPMDSQQSWTFTTEDILGLELFESLLRSLVEEHTKQ</sequence>
<comment type="caution">
    <text evidence="2">The sequence shown here is derived from an EMBL/GenBank/DDBJ whole genome shotgun (WGS) entry which is preliminary data.</text>
</comment>
<feature type="region of interest" description="Disordered" evidence="1">
    <location>
        <begin position="1"/>
        <end position="79"/>
    </location>
</feature>
<reference evidence="2 3" key="1">
    <citation type="submission" date="2024-01" db="EMBL/GenBank/DDBJ databases">
        <title>Genome assemblies of Stephania.</title>
        <authorList>
            <person name="Yang L."/>
        </authorList>
    </citation>
    <scope>NUCLEOTIDE SEQUENCE [LARGE SCALE GENOMIC DNA]</scope>
    <source>
        <strain evidence="2">QJT</strain>
        <tissue evidence="2">Leaf</tissue>
    </source>
</reference>